<proteinExistence type="predicted"/>
<evidence type="ECO:0000256" key="2">
    <source>
        <dbReference type="ARBA" id="ARBA00022833"/>
    </source>
</evidence>
<evidence type="ECO:0000259" key="4">
    <source>
        <dbReference type="PROSITE" id="PS50089"/>
    </source>
</evidence>
<dbReference type="Proteomes" id="UP000663862">
    <property type="component" value="Unassembled WGS sequence"/>
</dbReference>
<evidence type="ECO:0000313" key="6">
    <source>
        <dbReference type="EMBL" id="CAF4478767.1"/>
    </source>
</evidence>
<evidence type="ECO:0000313" key="7">
    <source>
        <dbReference type="Proteomes" id="UP000663869"/>
    </source>
</evidence>
<name>A0A817U8I0_9BILA</name>
<dbReference type="InterPro" id="IPR001841">
    <property type="entry name" value="Znf_RING"/>
</dbReference>
<evidence type="ECO:0000313" key="5">
    <source>
        <dbReference type="EMBL" id="CAF3327965.1"/>
    </source>
</evidence>
<evidence type="ECO:0000256" key="1">
    <source>
        <dbReference type="ARBA" id="ARBA00022771"/>
    </source>
</evidence>
<dbReference type="EMBL" id="CAJOBQ010001339">
    <property type="protein sequence ID" value="CAF4478767.1"/>
    <property type="molecule type" value="Genomic_DNA"/>
</dbReference>
<organism evidence="5 7">
    <name type="scientific">Rotaria socialis</name>
    <dbReference type="NCBI Taxonomy" id="392032"/>
    <lineage>
        <taxon>Eukaryota</taxon>
        <taxon>Metazoa</taxon>
        <taxon>Spiralia</taxon>
        <taxon>Gnathifera</taxon>
        <taxon>Rotifera</taxon>
        <taxon>Eurotatoria</taxon>
        <taxon>Bdelloidea</taxon>
        <taxon>Philodinida</taxon>
        <taxon>Philodinidae</taxon>
        <taxon>Rotaria</taxon>
    </lineage>
</organism>
<dbReference type="PROSITE" id="PS50089">
    <property type="entry name" value="ZF_RING_2"/>
    <property type="match status" value="1"/>
</dbReference>
<feature type="domain" description="RING-type" evidence="4">
    <location>
        <begin position="493"/>
        <end position="536"/>
    </location>
</feature>
<dbReference type="Gene3D" id="3.30.40.10">
    <property type="entry name" value="Zinc/RING finger domain, C3HC4 (zinc finger)"/>
    <property type="match status" value="1"/>
</dbReference>
<keyword evidence="1 3" id="KW-0863">Zinc-finger</keyword>
<dbReference type="Proteomes" id="UP000663869">
    <property type="component" value="Unassembled WGS sequence"/>
</dbReference>
<dbReference type="AlphaFoldDB" id="A0A817U8I0"/>
<reference evidence="5" key="1">
    <citation type="submission" date="2021-02" db="EMBL/GenBank/DDBJ databases">
        <authorList>
            <person name="Nowell W R."/>
        </authorList>
    </citation>
    <scope>NUCLEOTIDE SEQUENCE</scope>
</reference>
<keyword evidence="2" id="KW-0862">Zinc</keyword>
<keyword evidence="1 3" id="KW-0479">Metal-binding</keyword>
<protein>
    <recommendedName>
        <fullName evidence="4">RING-type domain-containing protein</fullName>
    </recommendedName>
</protein>
<dbReference type="GO" id="GO:0008270">
    <property type="term" value="F:zinc ion binding"/>
    <property type="evidence" value="ECO:0007669"/>
    <property type="project" value="UniProtKB-KW"/>
</dbReference>
<accession>A0A817U8I0</accession>
<evidence type="ECO:0000256" key="3">
    <source>
        <dbReference type="PROSITE-ProRule" id="PRU00175"/>
    </source>
</evidence>
<comment type="caution">
    <text evidence="5">The sequence shown here is derived from an EMBL/GenBank/DDBJ whole genome shotgun (WGS) entry which is preliminary data.</text>
</comment>
<dbReference type="Pfam" id="PF13639">
    <property type="entry name" value="zf-RING_2"/>
    <property type="match status" value="1"/>
</dbReference>
<dbReference type="SUPFAM" id="SSF57850">
    <property type="entry name" value="RING/U-box"/>
    <property type="match status" value="1"/>
</dbReference>
<dbReference type="InterPro" id="IPR013083">
    <property type="entry name" value="Znf_RING/FYVE/PHD"/>
</dbReference>
<sequence length="566" mass="66676">MEGESSCSSLVRRIYNQRRRDAWNTLVKRTQILAIQFFVSFYVLSAFQCPNRVYNAWKGPFSMDLNQFQGHLAATYKILDYKAFLFRLFLFGPEYVQIELGKNAIDESIENTVQMFEDNYLYGKSLYTLNRVVEPAIDTQGAALYIKFPADEQSYYQKRHPYQFQSFSFDTFQCIVEQLNISSTVFKMWLEKSMHTKSIEQIYDQNITIFNERVIKRCGLLIGYFYRPEKAYPNLKKRDKYYKSSSDMRIFDVSSSYTTYTSHVLVGLLICVVLDLLVRVLLAAISFIYSSLSILHSSIQEQLRKIDIFSLEDLDRLLLNTTYENNYQDCLFIVHDKYIVMSMIDFNETSEKILRQFYNCTPLAIISIDTISNVRSDCIVCQNNNCSQCIYFSTSIHNINFNPSQWLHKRLIAISDQYRDNWEQIKEVYFEEEKRQRQLKRVIEEETQYQQYQYRNRFTRMLSHSTPASANFIARFRLAGWKIVSNDLPEKMCSICLEDLRINQCFVQWPCEAKHTFHYQCMLDALRAGNMCPLCRYPVEAASLPVTSAAIQSILIAIRRHSSLFR</sequence>
<gene>
    <name evidence="5" type="ORF">FME351_LOCUS2145</name>
    <name evidence="6" type="ORF">TSG867_LOCUS19296</name>
</gene>
<dbReference type="EMBL" id="CAJNYU010000072">
    <property type="protein sequence ID" value="CAF3327965.1"/>
    <property type="molecule type" value="Genomic_DNA"/>
</dbReference>